<protein>
    <submittedName>
        <fullName evidence="1 3">Uncharacterized protein</fullName>
    </submittedName>
</protein>
<reference evidence="3" key="5">
    <citation type="submission" date="2015-04" db="UniProtKB">
        <authorList>
            <consortium name="EnsemblPlants"/>
        </authorList>
    </citation>
    <scope>IDENTIFICATION</scope>
    <source>
        <strain evidence="3">cv. Jemalong A17</strain>
    </source>
</reference>
<dbReference type="PaxDb" id="3880-AES65293"/>
<dbReference type="HOGENOM" id="CLU_3109387_0_0_1"/>
<evidence type="ECO:0000313" key="3">
    <source>
        <dbReference type="EnsemblPlants" id="AES65293"/>
    </source>
</evidence>
<dbReference type="EMBL" id="AC149130">
    <property type="protein sequence ID" value="ABD28634.1"/>
    <property type="molecule type" value="Genomic_DNA"/>
</dbReference>
<dbReference type="Proteomes" id="UP000002051">
    <property type="component" value="Chromosome 2"/>
</dbReference>
<gene>
    <name evidence="2" type="ordered locus">MTR_2g037720</name>
    <name evidence="1" type="ORF">MtrDRAFT_AC149130g28v2</name>
</gene>
<keyword evidence="4" id="KW-1185">Reference proteome</keyword>
<accession>Q2HUM9</accession>
<evidence type="ECO:0000313" key="2">
    <source>
        <dbReference type="EMBL" id="AES65293.1"/>
    </source>
</evidence>
<organism evidence="1">
    <name type="scientific">Medicago truncatula</name>
    <name type="common">Barrel medic</name>
    <name type="synonym">Medicago tribuloides</name>
    <dbReference type="NCBI Taxonomy" id="3880"/>
    <lineage>
        <taxon>Eukaryota</taxon>
        <taxon>Viridiplantae</taxon>
        <taxon>Streptophyta</taxon>
        <taxon>Embryophyta</taxon>
        <taxon>Tracheophyta</taxon>
        <taxon>Spermatophyta</taxon>
        <taxon>Magnoliopsida</taxon>
        <taxon>eudicotyledons</taxon>
        <taxon>Gunneridae</taxon>
        <taxon>Pentapetalae</taxon>
        <taxon>rosids</taxon>
        <taxon>fabids</taxon>
        <taxon>Fabales</taxon>
        <taxon>Fabaceae</taxon>
        <taxon>Papilionoideae</taxon>
        <taxon>50 kb inversion clade</taxon>
        <taxon>NPAAA clade</taxon>
        <taxon>Hologalegina</taxon>
        <taxon>IRL clade</taxon>
        <taxon>Trifolieae</taxon>
        <taxon>Medicago</taxon>
    </lineage>
</organism>
<dbReference type="EMBL" id="CM001218">
    <property type="protein sequence ID" value="AES65293.1"/>
    <property type="molecule type" value="Genomic_DNA"/>
</dbReference>
<proteinExistence type="predicted"/>
<dbReference type="AlphaFoldDB" id="Q2HUM9"/>
<reference evidence="2 4" key="4">
    <citation type="journal article" date="2014" name="BMC Genomics">
        <title>An improved genome release (version Mt4.0) for the model legume Medicago truncatula.</title>
        <authorList>
            <person name="Tang H."/>
            <person name="Krishnakumar V."/>
            <person name="Bidwell S."/>
            <person name="Rosen B."/>
            <person name="Chan A."/>
            <person name="Zhou S."/>
            <person name="Gentzbittel L."/>
            <person name="Childs K.L."/>
            <person name="Yandell M."/>
            <person name="Gundlach H."/>
            <person name="Mayer K.F."/>
            <person name="Schwartz D.C."/>
            <person name="Town C.D."/>
        </authorList>
    </citation>
    <scope>GENOME REANNOTATION</scope>
    <source>
        <strain evidence="3 4">cv. Jemalong A17</strain>
    </source>
</reference>
<evidence type="ECO:0000313" key="4">
    <source>
        <dbReference type="Proteomes" id="UP000002051"/>
    </source>
</evidence>
<evidence type="ECO:0000313" key="1">
    <source>
        <dbReference type="EMBL" id="ABD28634.1"/>
    </source>
</evidence>
<name>Q2HUM9_MEDTR</name>
<reference evidence="1" key="2">
    <citation type="submission" date="2007-03" db="EMBL/GenBank/DDBJ databases">
        <authorList>
            <consortium name="The International Medicago Genome Annotation Group"/>
        </authorList>
    </citation>
    <scope>NUCLEOTIDE SEQUENCE</scope>
</reference>
<reference evidence="1" key="1">
    <citation type="submission" date="2004-07" db="EMBL/GenBank/DDBJ databases">
        <authorList>
            <person name="Town C.D."/>
        </authorList>
    </citation>
    <scope>NUCLEOTIDE SEQUENCE</scope>
</reference>
<sequence>MRGTTSIPQVLITREGLDTTAATWEDKTEITLTYPNFNLDDKVTVNGGSLA</sequence>
<dbReference type="EnsemblPlants" id="AES65293">
    <property type="protein sequence ID" value="AES65293"/>
    <property type="gene ID" value="MTR_2g037720"/>
</dbReference>
<reference evidence="2 4" key="3">
    <citation type="journal article" date="2011" name="Nature">
        <title>The Medicago genome provides insight into the evolution of rhizobial symbioses.</title>
        <authorList>
            <person name="Young N.D."/>
            <person name="Debelle F."/>
            <person name="Oldroyd G.E."/>
            <person name="Geurts R."/>
            <person name="Cannon S.B."/>
            <person name="Udvardi M.K."/>
            <person name="Benedito V.A."/>
            <person name="Mayer K.F."/>
            <person name="Gouzy J."/>
            <person name="Schoof H."/>
            <person name="Van de Peer Y."/>
            <person name="Proost S."/>
            <person name="Cook D.R."/>
            <person name="Meyers B.C."/>
            <person name="Spannagl M."/>
            <person name="Cheung F."/>
            <person name="De Mita S."/>
            <person name="Krishnakumar V."/>
            <person name="Gundlach H."/>
            <person name="Zhou S."/>
            <person name="Mudge J."/>
            <person name="Bharti A.K."/>
            <person name="Murray J.D."/>
            <person name="Naoumkina M.A."/>
            <person name="Rosen B."/>
            <person name="Silverstein K.A."/>
            <person name="Tang H."/>
            <person name="Rombauts S."/>
            <person name="Zhao P.X."/>
            <person name="Zhou P."/>
            <person name="Barbe V."/>
            <person name="Bardou P."/>
            <person name="Bechner M."/>
            <person name="Bellec A."/>
            <person name="Berger A."/>
            <person name="Berges H."/>
            <person name="Bidwell S."/>
            <person name="Bisseling T."/>
            <person name="Choisne N."/>
            <person name="Couloux A."/>
            <person name="Denny R."/>
            <person name="Deshpande S."/>
            <person name="Dai X."/>
            <person name="Doyle J.J."/>
            <person name="Dudez A.M."/>
            <person name="Farmer A.D."/>
            <person name="Fouteau S."/>
            <person name="Franken C."/>
            <person name="Gibelin C."/>
            <person name="Gish J."/>
            <person name="Goldstein S."/>
            <person name="Gonzalez A.J."/>
            <person name="Green P.J."/>
            <person name="Hallab A."/>
            <person name="Hartog M."/>
            <person name="Hua A."/>
            <person name="Humphray S.J."/>
            <person name="Jeong D.H."/>
            <person name="Jing Y."/>
            <person name="Jocker A."/>
            <person name="Kenton S.M."/>
            <person name="Kim D.J."/>
            <person name="Klee K."/>
            <person name="Lai H."/>
            <person name="Lang C."/>
            <person name="Lin S."/>
            <person name="Macmil S.L."/>
            <person name="Magdelenat G."/>
            <person name="Matthews L."/>
            <person name="McCorrison J."/>
            <person name="Monaghan E.L."/>
            <person name="Mun J.H."/>
            <person name="Najar F.Z."/>
            <person name="Nicholson C."/>
            <person name="Noirot C."/>
            <person name="O'Bleness M."/>
            <person name="Paule C.R."/>
            <person name="Poulain J."/>
            <person name="Prion F."/>
            <person name="Qin B."/>
            <person name="Qu C."/>
            <person name="Retzel E.F."/>
            <person name="Riddle C."/>
            <person name="Sallet E."/>
            <person name="Samain S."/>
            <person name="Samson N."/>
            <person name="Sanders I."/>
            <person name="Saurat O."/>
            <person name="Scarpelli C."/>
            <person name="Schiex T."/>
            <person name="Segurens B."/>
            <person name="Severin A.J."/>
            <person name="Sherrier D.J."/>
            <person name="Shi R."/>
            <person name="Sims S."/>
            <person name="Singer S.R."/>
            <person name="Sinharoy S."/>
            <person name="Sterck L."/>
            <person name="Viollet A."/>
            <person name="Wang B.B."/>
            <person name="Wang K."/>
            <person name="Wang M."/>
            <person name="Wang X."/>
            <person name="Warfsmann J."/>
            <person name="Weissenbach J."/>
            <person name="White D.D."/>
            <person name="White J.D."/>
            <person name="Wiley G.B."/>
            <person name="Wincker P."/>
            <person name="Xing Y."/>
            <person name="Yang L."/>
            <person name="Yao Z."/>
            <person name="Ying F."/>
            <person name="Zhai J."/>
            <person name="Zhou L."/>
            <person name="Zuber A."/>
            <person name="Denarie J."/>
            <person name="Dixon R.A."/>
            <person name="May G.D."/>
            <person name="Schwartz D.C."/>
            <person name="Rogers J."/>
            <person name="Quetier F."/>
            <person name="Town C.D."/>
            <person name="Roe B.A."/>
        </authorList>
    </citation>
    <scope>NUCLEOTIDE SEQUENCE [LARGE SCALE GENOMIC DNA]</scope>
    <source>
        <strain evidence="2">A17</strain>
        <strain evidence="3 4">cv. Jemalong A17</strain>
    </source>
</reference>